<dbReference type="SMART" id="SM00028">
    <property type="entry name" value="TPR"/>
    <property type="match status" value="6"/>
</dbReference>
<dbReference type="GO" id="GO:0007018">
    <property type="term" value="P:microtubule-based movement"/>
    <property type="evidence" value="ECO:0007669"/>
    <property type="project" value="TreeGrafter"/>
</dbReference>
<dbReference type="Gene3D" id="1.25.40.10">
    <property type="entry name" value="Tetratricopeptide repeat domain"/>
    <property type="match status" value="3"/>
</dbReference>
<reference evidence="13 14" key="1">
    <citation type="submission" date="2017-09" db="EMBL/GenBank/DDBJ databases">
        <title>Comparative genomics of rhizobia isolated from Phaseolus vulgaris in China.</title>
        <authorList>
            <person name="Tong W."/>
        </authorList>
    </citation>
    <scope>NUCLEOTIDE SEQUENCE [LARGE SCALE GENOMIC DNA]</scope>
    <source>
        <strain evidence="13 14">L101</strain>
    </source>
</reference>
<feature type="chain" id="PRO_5012743415" description="CHAT domain-containing protein" evidence="11">
    <location>
        <begin position="26"/>
        <end position="1062"/>
    </location>
</feature>
<evidence type="ECO:0000259" key="12">
    <source>
        <dbReference type="Pfam" id="PF12770"/>
    </source>
</evidence>
<dbReference type="InterPro" id="IPR002151">
    <property type="entry name" value="Kinesin_light"/>
</dbReference>
<evidence type="ECO:0000256" key="11">
    <source>
        <dbReference type="SAM" id="SignalP"/>
    </source>
</evidence>
<dbReference type="Pfam" id="PF13374">
    <property type="entry name" value="TPR_10"/>
    <property type="match status" value="1"/>
</dbReference>
<evidence type="ECO:0000256" key="2">
    <source>
        <dbReference type="ARBA" id="ARBA00009622"/>
    </source>
</evidence>
<gene>
    <name evidence="13" type="ORF">CPT34_24685</name>
</gene>
<keyword evidence="14" id="KW-1185">Reference proteome</keyword>
<evidence type="ECO:0000313" key="14">
    <source>
        <dbReference type="Proteomes" id="UP000218807"/>
    </source>
</evidence>
<name>A0A2A5KN84_9HYPH</name>
<feature type="domain" description="CHAT" evidence="12">
    <location>
        <begin position="697"/>
        <end position="1058"/>
    </location>
</feature>
<feature type="region of interest" description="Disordered" evidence="10">
    <location>
        <begin position="1038"/>
        <end position="1062"/>
    </location>
</feature>
<evidence type="ECO:0000256" key="10">
    <source>
        <dbReference type="SAM" id="MobiDB-lite"/>
    </source>
</evidence>
<dbReference type="PANTHER" id="PTHR45783">
    <property type="entry name" value="KINESIN LIGHT CHAIN"/>
    <property type="match status" value="1"/>
</dbReference>
<accession>A0A2A5KN84</accession>
<dbReference type="GO" id="GO:0005737">
    <property type="term" value="C:cytoplasm"/>
    <property type="evidence" value="ECO:0007669"/>
    <property type="project" value="TreeGrafter"/>
</dbReference>
<keyword evidence="11" id="KW-0732">Signal</keyword>
<evidence type="ECO:0000256" key="1">
    <source>
        <dbReference type="ARBA" id="ARBA00004245"/>
    </source>
</evidence>
<dbReference type="EMBL" id="NXDM01000027">
    <property type="protein sequence ID" value="PCK78473.1"/>
    <property type="molecule type" value="Genomic_DNA"/>
</dbReference>
<dbReference type="SUPFAM" id="SSF48452">
    <property type="entry name" value="TPR-like"/>
    <property type="match status" value="2"/>
</dbReference>
<dbReference type="GO" id="GO:0005874">
    <property type="term" value="C:microtubule"/>
    <property type="evidence" value="ECO:0007669"/>
    <property type="project" value="UniProtKB-KW"/>
</dbReference>
<keyword evidence="7" id="KW-0175">Coiled coil</keyword>
<dbReference type="InterPro" id="IPR011990">
    <property type="entry name" value="TPR-like_helical_dom_sf"/>
</dbReference>
<keyword evidence="5" id="KW-0677">Repeat</keyword>
<evidence type="ECO:0000256" key="7">
    <source>
        <dbReference type="ARBA" id="ARBA00023054"/>
    </source>
</evidence>
<dbReference type="AlphaFoldDB" id="A0A2A5KN84"/>
<evidence type="ECO:0000256" key="4">
    <source>
        <dbReference type="ARBA" id="ARBA00022701"/>
    </source>
</evidence>
<dbReference type="InterPro" id="IPR024983">
    <property type="entry name" value="CHAT_dom"/>
</dbReference>
<dbReference type="Proteomes" id="UP000218807">
    <property type="component" value="Unassembled WGS sequence"/>
</dbReference>
<evidence type="ECO:0000256" key="3">
    <source>
        <dbReference type="ARBA" id="ARBA00022490"/>
    </source>
</evidence>
<protein>
    <recommendedName>
        <fullName evidence="12">CHAT domain-containing protein</fullName>
    </recommendedName>
</protein>
<dbReference type="Pfam" id="PF12770">
    <property type="entry name" value="CHAT"/>
    <property type="match status" value="1"/>
</dbReference>
<evidence type="ECO:0000256" key="6">
    <source>
        <dbReference type="ARBA" id="ARBA00022803"/>
    </source>
</evidence>
<sequence length="1062" mass="116933">MRQLKLTLLLVLLLITQCLPGRSQGQDVDDLLNLANRYYSFGDVDAGLKMANEALAMARGTTSNPRQLAWALHTVGLGHQLKRDLNQARDFHTQAIAVLDQVGGQRTDSDAKGRELLLSSILNNFANLSGQEGRFVEAESMARRALELRSRHLEVSDEGLVSVLNTIIDVLSDTQREAELLPYQNHLLSIYDAAGEQDSPQALKVVITLARLYEDMGIYPEAERLYTRALETRQRFLSPDHVNIASSMADLAAFLTNQGRLQEAERLFNQSLSILERRSGPDSLDVAKLLNDMAAVYFPRNPDLAETSLRRALAIYSSRDTDRIRTATVMTNLADLLRGRKQYKEAEGLLAEADETYKRLGGRLKGFFFLARGNLHLALQRLDEAEADFRRARDILHLALGSTSGAEIMTAEGIVSAQVRRQDWMAARAELADVTDIIVQGLRRGGDSLGRPIVGGTSLGARFAAQHVGELSQVLYRQGLGQPDGIQGNAAPAFIASQWSIRPAAATAVASMAVRTVTESEKLHAMIRDRQDLVLKWRQIDSRRTVLFASDSHIELEERRRAQTELEETDAQIRAIDAELQREFPSFASYANPEPLSIPQTQQMLRSDEVLLSILSTDGAGDLPGETFIWAITQGDFRWARVDLSSDAVSEKVQALRCGLDSEEWEGISRPAHCGRLLRLRARPRLADPLPFHLGIAHELYLALLGQVEDLIKGKHLLIVPSGPLTSLPFQVLVTEQPPSALPKTFDGYKGVAWLGRRQPLTILPSVASLQALRKFATASTAERPYLGYGDPVLLGDGACRLPIAREACTAPLLTASTNRPMRVRERSDVRSGSIDRIYRKGAGQEAVVAEVRTLCPLPDTAFELRCVAKSLGVPENEIRLGPSATETDIKRLSETHELENYRVVHFATHGLLAGDTEAMARRQGEPALVMTPPDRPKDADDDGLLTASEVAQLKLNADWVILSACNTAAGDKLGAEALSGLARAFFYAGTRALLVSHWPVYSDAAVQLLNMTFAELRRNPTLGRSEALRRAMVDLMDDPDQEDNPHPSIWAPFSLTGEGAN</sequence>
<evidence type="ECO:0000256" key="8">
    <source>
        <dbReference type="ARBA" id="ARBA00023175"/>
    </source>
</evidence>
<comment type="caution">
    <text evidence="13">The sequence shown here is derived from an EMBL/GenBank/DDBJ whole genome shotgun (WGS) entry which is preliminary data.</text>
</comment>
<keyword evidence="8" id="KW-0505">Motor protein</keyword>
<proteinExistence type="inferred from homology"/>
<organism evidence="13 14">
    <name type="scientific">Rhizobium sophoriradicis</name>
    <dbReference type="NCBI Taxonomy" id="1535245"/>
    <lineage>
        <taxon>Bacteria</taxon>
        <taxon>Pseudomonadati</taxon>
        <taxon>Pseudomonadota</taxon>
        <taxon>Alphaproteobacteria</taxon>
        <taxon>Hyphomicrobiales</taxon>
        <taxon>Rhizobiaceae</taxon>
        <taxon>Rhizobium/Agrobacterium group</taxon>
        <taxon>Rhizobium</taxon>
    </lineage>
</organism>
<dbReference type="GO" id="GO:0005871">
    <property type="term" value="C:kinesin complex"/>
    <property type="evidence" value="ECO:0007669"/>
    <property type="project" value="InterPro"/>
</dbReference>
<dbReference type="PANTHER" id="PTHR45783:SF3">
    <property type="entry name" value="KINESIN LIGHT CHAIN"/>
    <property type="match status" value="1"/>
</dbReference>
<evidence type="ECO:0000256" key="5">
    <source>
        <dbReference type="ARBA" id="ARBA00022737"/>
    </source>
</evidence>
<keyword evidence="6" id="KW-0802">TPR repeat</keyword>
<keyword evidence="9" id="KW-0206">Cytoskeleton</keyword>
<comment type="similarity">
    <text evidence="2">Belongs to the kinesin light chain family.</text>
</comment>
<evidence type="ECO:0000313" key="13">
    <source>
        <dbReference type="EMBL" id="PCK78473.1"/>
    </source>
</evidence>
<dbReference type="InterPro" id="IPR019734">
    <property type="entry name" value="TPR_rpt"/>
</dbReference>
<keyword evidence="3" id="KW-0963">Cytoplasm</keyword>
<feature type="signal peptide" evidence="11">
    <location>
        <begin position="1"/>
        <end position="25"/>
    </location>
</feature>
<dbReference type="Pfam" id="PF13424">
    <property type="entry name" value="TPR_12"/>
    <property type="match status" value="2"/>
</dbReference>
<keyword evidence="4" id="KW-0493">Microtubule</keyword>
<evidence type="ECO:0000256" key="9">
    <source>
        <dbReference type="ARBA" id="ARBA00023212"/>
    </source>
</evidence>
<dbReference type="GO" id="GO:0019894">
    <property type="term" value="F:kinesin binding"/>
    <property type="evidence" value="ECO:0007669"/>
    <property type="project" value="TreeGrafter"/>
</dbReference>
<comment type="subcellular location">
    <subcellularLocation>
        <location evidence="1">Cytoplasm</location>
        <location evidence="1">Cytoskeleton</location>
    </subcellularLocation>
</comment>